<evidence type="ECO:0000313" key="2">
    <source>
        <dbReference type="Proteomes" id="UP001341840"/>
    </source>
</evidence>
<feature type="non-terminal residue" evidence="1">
    <location>
        <position position="1"/>
    </location>
</feature>
<sequence length="144" mass="16311">FCENCGKNRLKSQKDEGWKLSFVTQPGTHAYAWKSARSPCICVACNNQVSPGPKLPRICGVITQPSMHMRGKLPHHVPSHVWKEVNVTLSLTSLSEPRICAGSKYMRGQARPASRLDVTKHVKLHVWTRRERHEGKEPTHMRGH</sequence>
<comment type="caution">
    <text evidence="1">The sequence shown here is derived from an EMBL/GenBank/DDBJ whole genome shotgun (WGS) entry which is preliminary data.</text>
</comment>
<keyword evidence="2" id="KW-1185">Reference proteome</keyword>
<proteinExistence type="predicted"/>
<evidence type="ECO:0000313" key="1">
    <source>
        <dbReference type="EMBL" id="MED6215227.1"/>
    </source>
</evidence>
<dbReference type="Proteomes" id="UP001341840">
    <property type="component" value="Unassembled WGS sequence"/>
</dbReference>
<organism evidence="1 2">
    <name type="scientific">Stylosanthes scabra</name>
    <dbReference type="NCBI Taxonomy" id="79078"/>
    <lineage>
        <taxon>Eukaryota</taxon>
        <taxon>Viridiplantae</taxon>
        <taxon>Streptophyta</taxon>
        <taxon>Embryophyta</taxon>
        <taxon>Tracheophyta</taxon>
        <taxon>Spermatophyta</taxon>
        <taxon>Magnoliopsida</taxon>
        <taxon>eudicotyledons</taxon>
        <taxon>Gunneridae</taxon>
        <taxon>Pentapetalae</taxon>
        <taxon>rosids</taxon>
        <taxon>fabids</taxon>
        <taxon>Fabales</taxon>
        <taxon>Fabaceae</taxon>
        <taxon>Papilionoideae</taxon>
        <taxon>50 kb inversion clade</taxon>
        <taxon>dalbergioids sensu lato</taxon>
        <taxon>Dalbergieae</taxon>
        <taxon>Pterocarpus clade</taxon>
        <taxon>Stylosanthes</taxon>
    </lineage>
</organism>
<reference evidence="1 2" key="1">
    <citation type="journal article" date="2023" name="Plants (Basel)">
        <title>Bridging the Gap: Combining Genomics and Transcriptomics Approaches to Understand Stylosanthes scabra, an Orphan Legume from the Brazilian Caatinga.</title>
        <authorList>
            <person name="Ferreira-Neto J.R.C."/>
            <person name="da Silva M.D."/>
            <person name="Binneck E."/>
            <person name="de Melo N.F."/>
            <person name="da Silva R.H."/>
            <person name="de Melo A.L.T.M."/>
            <person name="Pandolfi V."/>
            <person name="Bustamante F.O."/>
            <person name="Brasileiro-Vidal A.C."/>
            <person name="Benko-Iseppon A.M."/>
        </authorList>
    </citation>
    <scope>NUCLEOTIDE SEQUENCE [LARGE SCALE GENOMIC DNA]</scope>
    <source>
        <tissue evidence="1">Leaves</tissue>
    </source>
</reference>
<dbReference type="EMBL" id="JASCZI010248618">
    <property type="protein sequence ID" value="MED6215227.1"/>
    <property type="molecule type" value="Genomic_DNA"/>
</dbReference>
<gene>
    <name evidence="1" type="ORF">PIB30_111296</name>
</gene>
<name>A0ABU6YZR6_9FABA</name>
<accession>A0ABU6YZR6</accession>
<protein>
    <submittedName>
        <fullName evidence="1">Uncharacterized protein</fullName>
    </submittedName>
</protein>